<evidence type="ECO:0000256" key="8">
    <source>
        <dbReference type="ARBA" id="ARBA00022833"/>
    </source>
</evidence>
<name>A0A1E5LGS3_9BACI</name>
<evidence type="ECO:0000256" key="11">
    <source>
        <dbReference type="SAM" id="SignalP"/>
    </source>
</evidence>
<dbReference type="PIRSF" id="PIRSF007519">
    <property type="entry name" value="Protease_InhA"/>
    <property type="match status" value="1"/>
</dbReference>
<feature type="domain" description="Immune inhibitor A-like metallopeptidase VEG" evidence="13">
    <location>
        <begin position="628"/>
        <end position="782"/>
    </location>
</feature>
<dbReference type="GO" id="GO:0008237">
    <property type="term" value="F:metallopeptidase activity"/>
    <property type="evidence" value="ECO:0007669"/>
    <property type="project" value="UniProtKB-KW"/>
</dbReference>
<evidence type="ECO:0000313" key="14">
    <source>
        <dbReference type="EMBL" id="OEH93273.1"/>
    </source>
</evidence>
<dbReference type="EMBL" id="MJEH01000014">
    <property type="protein sequence ID" value="OEH93273.1"/>
    <property type="molecule type" value="Genomic_DNA"/>
</dbReference>
<feature type="domain" description="Peptidase M6-like" evidence="12">
    <location>
        <begin position="139"/>
        <end position="422"/>
    </location>
</feature>
<dbReference type="GO" id="GO:0005576">
    <property type="term" value="C:extracellular region"/>
    <property type="evidence" value="ECO:0007669"/>
    <property type="project" value="UniProtKB-SubCell"/>
</dbReference>
<proteinExistence type="predicted"/>
<keyword evidence="15" id="KW-1185">Reference proteome</keyword>
<comment type="subcellular location">
    <subcellularLocation>
        <location evidence="2">Secreted</location>
    </subcellularLocation>
</comment>
<comment type="cofactor">
    <cofactor evidence="1">
        <name>Zn(2+)</name>
        <dbReference type="ChEBI" id="CHEBI:29105"/>
    </cofactor>
</comment>
<dbReference type="GO" id="GO:0006508">
    <property type="term" value="P:proteolysis"/>
    <property type="evidence" value="ECO:0007669"/>
    <property type="project" value="UniProtKB-KW"/>
</dbReference>
<dbReference type="InterPro" id="IPR048665">
    <property type="entry name" value="InhA-like_VEG"/>
</dbReference>
<keyword evidence="4 14" id="KW-0645">Protease</keyword>
<evidence type="ECO:0000256" key="4">
    <source>
        <dbReference type="ARBA" id="ARBA00022670"/>
    </source>
</evidence>
<dbReference type="InterPro" id="IPR012300">
    <property type="entry name" value="Pept_M6_InhA"/>
</dbReference>
<keyword evidence="8" id="KW-0862">Zinc</keyword>
<keyword evidence="7" id="KW-0378">Hydrolase</keyword>
<reference evidence="14 15" key="1">
    <citation type="submission" date="2016-08" db="EMBL/GenBank/DDBJ databases">
        <title>Genome of Bacillus solimangrovi GH2-4.</title>
        <authorList>
            <person name="Lim S."/>
            <person name="Kim B.-C."/>
        </authorList>
    </citation>
    <scope>NUCLEOTIDE SEQUENCE [LARGE SCALE GENOMIC DNA]</scope>
    <source>
        <strain evidence="14 15">GH2-4</strain>
    </source>
</reference>
<evidence type="ECO:0000256" key="5">
    <source>
        <dbReference type="ARBA" id="ARBA00022723"/>
    </source>
</evidence>
<feature type="compositionally biased region" description="Low complexity" evidence="10">
    <location>
        <begin position="115"/>
        <end position="126"/>
    </location>
</feature>
<dbReference type="AlphaFoldDB" id="A0A1E5LGS3"/>
<dbReference type="InterPro" id="IPR008757">
    <property type="entry name" value="Peptidase_M6-like_domain"/>
</dbReference>
<evidence type="ECO:0000256" key="1">
    <source>
        <dbReference type="ARBA" id="ARBA00001947"/>
    </source>
</evidence>
<dbReference type="PANTHER" id="PTHR13062:SF12">
    <property type="entry name" value="ALPHA-2-MACROGLOBULIN DOMAIN-CONTAINING PROTEIN"/>
    <property type="match status" value="1"/>
</dbReference>
<evidence type="ECO:0000259" key="12">
    <source>
        <dbReference type="Pfam" id="PF05547"/>
    </source>
</evidence>
<keyword evidence="3" id="KW-0964">Secreted</keyword>
<sequence>MKKKKVISVAMALSLSASLLSVPFSTSSPSVQAKSPTAPHSTGAPFDLAIANDERLIDMLKSNGTISSDASEQEAQEELQDYLQEKADSYEPEKGELDQHEKKKQLGLKDKLHNKGLSNGKGNKLGQAEDLDSVELEDYDGSEREDEVLVLLIEYPDFPHNSIASEDTDMFYDDYSKEHYEDMIFGDDGYTGPNGENLISVKQYYEQQSGGSYTIDGEVAGWYMAENPAAYYGGNVPDPDGNDAEARELVTEALMAVAEDPSIDLSRFDQEDRYDLDGDGDYREPDGLIDHLMVVHSSVGEEAGGGTLQGDAIWSHRSNLGSVTNLPGTVADAPYWDGEMAAYDYTVEPADGAAGVFAHEYAHDLGLPDEYDTGYTGEGEPVSYWSIMSSGSWAGQVPGTEPTGFSPWAKEFLHSSMGGNWLTGSTIDIDDIDSEGIEVVLDQANSKGTNNDAFRIDLPQKELEVNTPYSGDYEYYSGKGDELNNSMSLSLDLTNATTASLEFKAWYQIEQDWDYASIQVKAEGEDEWVAVPGNITTEDNPHDQNPGHGITGHSDGWIDASFDLSDYAGQNIELKFNYWTDVAAIETGIFVDDIEVIADDEVIEFDDAEGDSIFTLDGFTKDQGILYADHYYLLEWRNHEGVDEGLAHIRRGTSLMTFDPGLVVWYVDNAQDNNWTGAHPGEGFLGVVDADQHTVEYSNGDPASTRYQVHDAAFSLDKSDKMFIENIDAEGTTIKDNFTKRTPLFDDGESFLNEGLVEAGRDIPSYGLKIRVVGQSPDRTVSKVLITR</sequence>
<evidence type="ECO:0000256" key="10">
    <source>
        <dbReference type="SAM" id="MobiDB-lite"/>
    </source>
</evidence>
<dbReference type="PANTHER" id="PTHR13062">
    <property type="entry name" value="COLLAGENASE"/>
    <property type="match status" value="1"/>
</dbReference>
<feature type="compositionally biased region" description="Polar residues" evidence="10">
    <location>
        <begin position="24"/>
        <end position="40"/>
    </location>
</feature>
<keyword evidence="9" id="KW-0482">Metalloprotease</keyword>
<dbReference type="Pfam" id="PF20773">
    <property type="entry name" value="InhA-like_MAM"/>
    <property type="match status" value="1"/>
</dbReference>
<evidence type="ECO:0000256" key="6">
    <source>
        <dbReference type="ARBA" id="ARBA00022729"/>
    </source>
</evidence>
<dbReference type="GO" id="GO:0046872">
    <property type="term" value="F:metal ion binding"/>
    <property type="evidence" value="ECO:0007669"/>
    <property type="project" value="UniProtKB-KW"/>
</dbReference>
<gene>
    <name evidence="14" type="ORF">BFG57_12810</name>
</gene>
<dbReference type="OrthoDB" id="275270at2"/>
<evidence type="ECO:0000256" key="7">
    <source>
        <dbReference type="ARBA" id="ARBA00022801"/>
    </source>
</evidence>
<feature type="chain" id="PRO_5009180974" evidence="11">
    <location>
        <begin position="34"/>
        <end position="788"/>
    </location>
</feature>
<dbReference type="STRING" id="1305675.BFG57_12810"/>
<protein>
    <submittedName>
        <fullName evidence="14">Protease</fullName>
    </submittedName>
</protein>
<feature type="region of interest" description="Disordered" evidence="10">
    <location>
        <begin position="90"/>
        <end position="129"/>
    </location>
</feature>
<evidence type="ECO:0000256" key="2">
    <source>
        <dbReference type="ARBA" id="ARBA00004613"/>
    </source>
</evidence>
<feature type="signal peptide" evidence="11">
    <location>
        <begin position="1"/>
        <end position="33"/>
    </location>
</feature>
<organism evidence="14 15">
    <name type="scientific">Bacillus solimangrovi</name>
    <dbReference type="NCBI Taxonomy" id="1305675"/>
    <lineage>
        <taxon>Bacteria</taxon>
        <taxon>Bacillati</taxon>
        <taxon>Bacillota</taxon>
        <taxon>Bacilli</taxon>
        <taxon>Bacillales</taxon>
        <taxon>Bacillaceae</taxon>
        <taxon>Bacillus</taxon>
    </lineage>
</organism>
<keyword evidence="6 11" id="KW-0732">Signal</keyword>
<dbReference type="Proteomes" id="UP000095209">
    <property type="component" value="Unassembled WGS sequence"/>
</dbReference>
<dbReference type="Pfam" id="PF05547">
    <property type="entry name" value="Peptidase_M6"/>
    <property type="match status" value="1"/>
</dbReference>
<comment type="caution">
    <text evidence="14">The sequence shown here is derived from an EMBL/GenBank/DDBJ whole genome shotgun (WGS) entry which is preliminary data.</text>
</comment>
<evidence type="ECO:0000256" key="9">
    <source>
        <dbReference type="ARBA" id="ARBA00023049"/>
    </source>
</evidence>
<dbReference type="Pfam" id="PF20774">
    <property type="entry name" value="InhA-like_VEG"/>
    <property type="match status" value="1"/>
</dbReference>
<evidence type="ECO:0000313" key="15">
    <source>
        <dbReference type="Proteomes" id="UP000095209"/>
    </source>
</evidence>
<dbReference type="SUPFAM" id="SSF55486">
    <property type="entry name" value="Metalloproteases ('zincins'), catalytic domain"/>
    <property type="match status" value="1"/>
</dbReference>
<keyword evidence="5" id="KW-0479">Metal-binding</keyword>
<dbReference type="RefSeq" id="WP_069716738.1">
    <property type="nucleotide sequence ID" value="NZ_MJEH01000014.1"/>
</dbReference>
<evidence type="ECO:0000256" key="3">
    <source>
        <dbReference type="ARBA" id="ARBA00022525"/>
    </source>
</evidence>
<feature type="compositionally biased region" description="Basic and acidic residues" evidence="10">
    <location>
        <begin position="90"/>
        <end position="101"/>
    </location>
</feature>
<dbReference type="NCBIfam" id="TIGR03296">
    <property type="entry name" value="M6dom_TIGR03296"/>
    <property type="match status" value="1"/>
</dbReference>
<feature type="region of interest" description="Disordered" evidence="10">
    <location>
        <begin position="24"/>
        <end position="45"/>
    </location>
</feature>
<accession>A0A1E5LGS3</accession>
<evidence type="ECO:0000259" key="13">
    <source>
        <dbReference type="Pfam" id="PF20774"/>
    </source>
</evidence>